<dbReference type="SMART" id="SM00482">
    <property type="entry name" value="POLAc"/>
    <property type="match status" value="1"/>
</dbReference>
<dbReference type="InterPro" id="IPR002298">
    <property type="entry name" value="DNA_polymerase_A"/>
</dbReference>
<organism evidence="16 17">
    <name type="scientific">Candidatus Ornithomonoglobus merdipullorum</name>
    <dbReference type="NCBI Taxonomy" id="2840895"/>
    <lineage>
        <taxon>Bacteria</taxon>
        <taxon>Bacillati</taxon>
        <taxon>Bacillota</taxon>
        <taxon>Clostridia</taxon>
        <taxon>Candidatus Ornithomonoglobus</taxon>
    </lineage>
</organism>
<dbReference type="CDD" id="cd09898">
    <property type="entry name" value="H3TH_53EXO"/>
    <property type="match status" value="1"/>
</dbReference>
<dbReference type="EMBL" id="DVNB01000100">
    <property type="protein sequence ID" value="HIU58093.1"/>
    <property type="molecule type" value="Genomic_DNA"/>
</dbReference>
<dbReference type="Gene3D" id="3.30.70.370">
    <property type="match status" value="1"/>
</dbReference>
<dbReference type="Pfam" id="PF00476">
    <property type="entry name" value="DNA_pol_A"/>
    <property type="match status" value="1"/>
</dbReference>
<dbReference type="PROSITE" id="PS00447">
    <property type="entry name" value="DNA_POLYMERASE_A"/>
    <property type="match status" value="1"/>
</dbReference>
<dbReference type="CDD" id="cd06140">
    <property type="entry name" value="DNA_polA_I_Bacillus_like_exo"/>
    <property type="match status" value="1"/>
</dbReference>
<gene>
    <name evidence="13 16" type="primary">polA</name>
    <name evidence="16" type="ORF">IAA61_09840</name>
</gene>
<evidence type="ECO:0000256" key="6">
    <source>
        <dbReference type="ARBA" id="ARBA00022705"/>
    </source>
</evidence>
<accession>A0A9D1MCQ5</accession>
<dbReference type="InterPro" id="IPR020045">
    <property type="entry name" value="DNA_polI_H3TH"/>
</dbReference>
<dbReference type="Proteomes" id="UP000824109">
    <property type="component" value="Unassembled WGS sequence"/>
</dbReference>
<keyword evidence="13" id="KW-0378">Hydrolase</keyword>
<evidence type="ECO:0000256" key="9">
    <source>
        <dbReference type="ARBA" id="ARBA00023125"/>
    </source>
</evidence>
<keyword evidence="8 13" id="KW-0239">DNA-directed DNA polymerase</keyword>
<evidence type="ECO:0000256" key="8">
    <source>
        <dbReference type="ARBA" id="ARBA00022932"/>
    </source>
</evidence>
<dbReference type="InterPro" id="IPR002421">
    <property type="entry name" value="5-3_exonuclease"/>
</dbReference>
<dbReference type="GO" id="GO:0003677">
    <property type="term" value="F:DNA binding"/>
    <property type="evidence" value="ECO:0007669"/>
    <property type="project" value="UniProtKB-UniRule"/>
</dbReference>
<reference evidence="16" key="1">
    <citation type="submission" date="2020-10" db="EMBL/GenBank/DDBJ databases">
        <authorList>
            <person name="Gilroy R."/>
        </authorList>
    </citation>
    <scope>NUCLEOTIDE SEQUENCE</scope>
    <source>
        <strain evidence="16">USAMLcec3-3695</strain>
    </source>
</reference>
<dbReference type="InterPro" id="IPR019760">
    <property type="entry name" value="DNA-dir_DNA_pol_A_CS"/>
</dbReference>
<evidence type="ECO:0000256" key="2">
    <source>
        <dbReference type="ARBA" id="ARBA00012417"/>
    </source>
</evidence>
<dbReference type="SUPFAM" id="SSF56672">
    <property type="entry name" value="DNA/RNA polymerases"/>
    <property type="match status" value="1"/>
</dbReference>
<keyword evidence="10 13" id="KW-0234">DNA repair</keyword>
<evidence type="ECO:0000313" key="17">
    <source>
        <dbReference type="Proteomes" id="UP000824109"/>
    </source>
</evidence>
<protein>
    <recommendedName>
        <fullName evidence="3 12">DNA polymerase I</fullName>
        <ecNumber evidence="2 12">2.7.7.7</ecNumber>
    </recommendedName>
</protein>
<dbReference type="Gene3D" id="3.30.420.10">
    <property type="entry name" value="Ribonuclease H-like superfamily/Ribonuclease H"/>
    <property type="match status" value="1"/>
</dbReference>
<dbReference type="PANTHER" id="PTHR10133:SF27">
    <property type="entry name" value="DNA POLYMERASE NU"/>
    <property type="match status" value="1"/>
</dbReference>
<evidence type="ECO:0000256" key="10">
    <source>
        <dbReference type="ARBA" id="ARBA00023204"/>
    </source>
</evidence>
<dbReference type="GO" id="GO:0006302">
    <property type="term" value="P:double-strand break repair"/>
    <property type="evidence" value="ECO:0007669"/>
    <property type="project" value="TreeGrafter"/>
</dbReference>
<comment type="subunit">
    <text evidence="13">Single-chain monomer with multiple functions.</text>
</comment>
<dbReference type="SUPFAM" id="SSF53098">
    <property type="entry name" value="Ribonuclease H-like"/>
    <property type="match status" value="1"/>
</dbReference>
<keyword evidence="5 13" id="KW-0548">Nucleotidyltransferase</keyword>
<dbReference type="Gene3D" id="3.40.50.1010">
    <property type="entry name" value="5'-nuclease"/>
    <property type="match status" value="1"/>
</dbReference>
<keyword evidence="13" id="KW-0540">Nuclease</keyword>
<evidence type="ECO:0000256" key="7">
    <source>
        <dbReference type="ARBA" id="ARBA00022763"/>
    </source>
</evidence>
<dbReference type="SUPFAM" id="SSF88723">
    <property type="entry name" value="PIN domain-like"/>
    <property type="match status" value="1"/>
</dbReference>
<feature type="domain" description="5'-3' exonuclease" evidence="14">
    <location>
        <begin position="2"/>
        <end position="264"/>
    </location>
</feature>
<sequence length="881" mass="98201">MKKLLVLDSNSILNRAYYGIRTLNAPDGTPTNAVYGFLNILMKLINDNEPDYIFAAFDLKAPTFRHKMYSEYKATRKPMPEDLAEQMPIAKELLRLMEIPILELEGYEADDIIGTVSRLCSEKNVECLIATGDRDDLQLAENGTSVILASTKSGHSITEVFDGNAVKEKYGVTPAEFVELKALMGDKSDNIPGVKGIGEKTASKLIGKYSTIENVYENIDKLEVGDKIRKNLAEEKETAFLSKRLAKIDTNVPIDFDMSDGAFGGDFNECSPELYDQLLRLGLKSTIKRMDLTPRTNVTVAGSTDFFEGKKIICADTPEMLRNAADGFGDRLSLYLDIHDGTLTGAAISDGETAYYSSAAMTEAEILSAMRPMLEDEAVKKYVCGIKDAMVALGGKAEIRGVAFDCAIAAYLADPSKSYDVDSITSGYLGIYIENPENTQLSLFDNEESSDLTGRYALIIHELQKKLSEIIEENGQHELYYNVELPLIEVLASMQLLGFKLDTDEITRFGNMLSRKLSELEERIYDEAGEKFNINSPKQLGVILFEKLGLPGGKKTKNGYSTKAEILEKLKSEHPIVRDILDYRTYAKLKSTYCDGLSALVNPDTRRIHSIFNQTATVTGRLSSAEPNLQNIPTRTELGRELRKMFIAKDGCVLVDADYSQIELRILAHLSHDETMIEAFRNGADIHAVTASRILGIPAGELTKEQRGSAKAINFGIIYGMGEYTLAQDLGITFKQAKKYMDDYFTKYHKIKEYLDSEKDFAHKHGYVKTIMNRIRYIPELKSSAAQMRSFGERAAMNTPVQGSAADIIKLAMVKVYNRLRSEGLRSRLILQVHDELIVEAPFDEAEHVKEILKQEMEGAVTLDVPLTVEMSEGASWYDAK</sequence>
<dbReference type="SMART" id="SM00279">
    <property type="entry name" value="HhH2"/>
    <property type="match status" value="1"/>
</dbReference>
<dbReference type="EC" id="2.7.7.7" evidence="2 12"/>
<dbReference type="SUPFAM" id="SSF47807">
    <property type="entry name" value="5' to 3' exonuclease, C-terminal subdomain"/>
    <property type="match status" value="1"/>
</dbReference>
<evidence type="ECO:0000256" key="3">
    <source>
        <dbReference type="ARBA" id="ARBA00020311"/>
    </source>
</evidence>
<evidence type="ECO:0000256" key="5">
    <source>
        <dbReference type="ARBA" id="ARBA00022695"/>
    </source>
</evidence>
<dbReference type="SMART" id="SM00475">
    <property type="entry name" value="53EXOc"/>
    <property type="match status" value="1"/>
</dbReference>
<evidence type="ECO:0000256" key="11">
    <source>
        <dbReference type="ARBA" id="ARBA00049244"/>
    </source>
</evidence>
<dbReference type="FunFam" id="1.20.1060.10:FF:000001">
    <property type="entry name" value="DNA polymerase I"/>
    <property type="match status" value="1"/>
</dbReference>
<feature type="domain" description="DNA-directed DNA polymerase family A palm" evidence="15">
    <location>
        <begin position="639"/>
        <end position="845"/>
    </location>
</feature>
<keyword evidence="9 13" id="KW-0238">DNA-binding</keyword>
<dbReference type="InterPro" id="IPR018320">
    <property type="entry name" value="DNA_polymerase_1"/>
</dbReference>
<dbReference type="InterPro" id="IPR054690">
    <property type="entry name" value="DNA_polI_exonuclease"/>
</dbReference>
<dbReference type="InterPro" id="IPR012337">
    <property type="entry name" value="RNaseH-like_sf"/>
</dbReference>
<reference evidence="16" key="2">
    <citation type="journal article" date="2021" name="PeerJ">
        <title>Extensive microbial diversity within the chicken gut microbiome revealed by metagenomics and culture.</title>
        <authorList>
            <person name="Gilroy R."/>
            <person name="Ravi A."/>
            <person name="Getino M."/>
            <person name="Pursley I."/>
            <person name="Horton D.L."/>
            <person name="Alikhan N.F."/>
            <person name="Baker D."/>
            <person name="Gharbi K."/>
            <person name="Hall N."/>
            <person name="Watson M."/>
            <person name="Adriaenssens E.M."/>
            <person name="Foster-Nyarko E."/>
            <person name="Jarju S."/>
            <person name="Secka A."/>
            <person name="Antonio M."/>
            <person name="Oren A."/>
            <person name="Chaudhuri R.R."/>
            <person name="La Ragione R."/>
            <person name="Hildebrand F."/>
            <person name="Pallen M.J."/>
        </authorList>
    </citation>
    <scope>NUCLEOTIDE SEQUENCE</scope>
    <source>
        <strain evidence="16">USAMLcec3-3695</strain>
    </source>
</reference>
<keyword evidence="13" id="KW-0269">Exonuclease</keyword>
<dbReference type="GO" id="GO:0003887">
    <property type="term" value="F:DNA-directed DNA polymerase activity"/>
    <property type="evidence" value="ECO:0007669"/>
    <property type="project" value="UniProtKB-UniRule"/>
</dbReference>
<dbReference type="InterPro" id="IPR043502">
    <property type="entry name" value="DNA/RNA_pol_sf"/>
</dbReference>
<evidence type="ECO:0000259" key="14">
    <source>
        <dbReference type="SMART" id="SM00475"/>
    </source>
</evidence>
<evidence type="ECO:0000256" key="12">
    <source>
        <dbReference type="NCBIfam" id="TIGR00593"/>
    </source>
</evidence>
<dbReference type="InterPro" id="IPR008918">
    <property type="entry name" value="HhH2"/>
</dbReference>
<name>A0A9D1MCQ5_9FIRM</name>
<comment type="similarity">
    <text evidence="1 13">Belongs to the DNA polymerase type-A family.</text>
</comment>
<evidence type="ECO:0000313" key="16">
    <source>
        <dbReference type="EMBL" id="HIU58093.1"/>
    </source>
</evidence>
<keyword evidence="6 13" id="KW-0235">DNA replication</keyword>
<dbReference type="Pfam" id="PF02739">
    <property type="entry name" value="5_3_exonuc_N"/>
    <property type="match status" value="1"/>
</dbReference>
<dbReference type="NCBIfam" id="NF004397">
    <property type="entry name" value="PRK05755.1"/>
    <property type="match status" value="1"/>
</dbReference>
<dbReference type="Gene3D" id="1.10.150.20">
    <property type="entry name" value="5' to 3' exonuclease, C-terminal subdomain"/>
    <property type="match status" value="2"/>
</dbReference>
<keyword evidence="7 13" id="KW-0227">DNA damage</keyword>
<dbReference type="InterPro" id="IPR036279">
    <property type="entry name" value="5-3_exonuclease_C_sf"/>
</dbReference>
<dbReference type="Gene3D" id="1.20.1060.10">
    <property type="entry name" value="Taq DNA Polymerase, Chain T, domain 4"/>
    <property type="match status" value="1"/>
</dbReference>
<dbReference type="InterPro" id="IPR020046">
    <property type="entry name" value="5-3_exonucl_a-hlix_arch_N"/>
</dbReference>
<dbReference type="Pfam" id="PF22619">
    <property type="entry name" value="DNA_polI_exo1"/>
    <property type="match status" value="1"/>
</dbReference>
<evidence type="ECO:0000256" key="1">
    <source>
        <dbReference type="ARBA" id="ARBA00007705"/>
    </source>
</evidence>
<evidence type="ECO:0000256" key="4">
    <source>
        <dbReference type="ARBA" id="ARBA00022679"/>
    </source>
</evidence>
<evidence type="ECO:0000256" key="13">
    <source>
        <dbReference type="RuleBase" id="RU004460"/>
    </source>
</evidence>
<dbReference type="GO" id="GO:0008409">
    <property type="term" value="F:5'-3' exonuclease activity"/>
    <property type="evidence" value="ECO:0007669"/>
    <property type="project" value="UniProtKB-UniRule"/>
</dbReference>
<keyword evidence="4 13" id="KW-0808">Transferase</keyword>
<dbReference type="GO" id="GO:0006261">
    <property type="term" value="P:DNA-templated DNA replication"/>
    <property type="evidence" value="ECO:0007669"/>
    <property type="project" value="UniProtKB-UniRule"/>
</dbReference>
<evidence type="ECO:0000259" key="15">
    <source>
        <dbReference type="SMART" id="SM00482"/>
    </source>
</evidence>
<dbReference type="Pfam" id="PF01367">
    <property type="entry name" value="5_3_exonuc"/>
    <property type="match status" value="1"/>
</dbReference>
<dbReference type="PANTHER" id="PTHR10133">
    <property type="entry name" value="DNA POLYMERASE I"/>
    <property type="match status" value="1"/>
</dbReference>
<dbReference type="CDD" id="cd09859">
    <property type="entry name" value="PIN_53EXO"/>
    <property type="match status" value="1"/>
</dbReference>
<comment type="catalytic activity">
    <reaction evidence="11 13">
        <text>DNA(n) + a 2'-deoxyribonucleoside 5'-triphosphate = DNA(n+1) + diphosphate</text>
        <dbReference type="Rhea" id="RHEA:22508"/>
        <dbReference type="Rhea" id="RHEA-COMP:17339"/>
        <dbReference type="Rhea" id="RHEA-COMP:17340"/>
        <dbReference type="ChEBI" id="CHEBI:33019"/>
        <dbReference type="ChEBI" id="CHEBI:61560"/>
        <dbReference type="ChEBI" id="CHEBI:173112"/>
        <dbReference type="EC" id="2.7.7.7"/>
    </reaction>
</comment>
<dbReference type="NCBIfam" id="TIGR00593">
    <property type="entry name" value="pola"/>
    <property type="match status" value="1"/>
</dbReference>
<comment type="caution">
    <text evidence="16">The sequence shown here is derived from an EMBL/GenBank/DDBJ whole genome shotgun (WGS) entry which is preliminary data.</text>
</comment>
<dbReference type="InterPro" id="IPR001098">
    <property type="entry name" value="DNA-dir_DNA_pol_A_palm_dom"/>
</dbReference>
<dbReference type="InterPro" id="IPR029060">
    <property type="entry name" value="PIN-like_dom_sf"/>
</dbReference>
<proteinExistence type="inferred from homology"/>
<dbReference type="InterPro" id="IPR036397">
    <property type="entry name" value="RNaseH_sf"/>
</dbReference>
<dbReference type="CDD" id="cd08637">
    <property type="entry name" value="DNA_pol_A_pol_I_C"/>
    <property type="match status" value="1"/>
</dbReference>
<dbReference type="FunFam" id="1.10.150.20:FF:000002">
    <property type="entry name" value="DNA polymerase I"/>
    <property type="match status" value="1"/>
</dbReference>
<dbReference type="PRINTS" id="PR00868">
    <property type="entry name" value="DNAPOLI"/>
</dbReference>
<dbReference type="FunFam" id="1.10.150.20:FF:000003">
    <property type="entry name" value="DNA polymerase I"/>
    <property type="match status" value="1"/>
</dbReference>
<dbReference type="AlphaFoldDB" id="A0A9D1MCQ5"/>
<comment type="function">
    <text evidence="13">In addition to polymerase activity, this DNA polymerase exhibits 5'-3' exonuclease activity.</text>
</comment>